<evidence type="ECO:0000313" key="2">
    <source>
        <dbReference type="EMBL" id="TGO05957.1"/>
    </source>
</evidence>
<name>A0A4Z1E8Q5_9MICO</name>
<dbReference type="OrthoDB" id="5149773at2"/>
<evidence type="ECO:0000313" key="3">
    <source>
        <dbReference type="Proteomes" id="UP000297318"/>
    </source>
</evidence>
<comment type="caution">
    <text evidence="2">The sequence shown here is derived from an EMBL/GenBank/DDBJ whole genome shotgun (WGS) entry which is preliminary data.</text>
</comment>
<dbReference type="RefSeq" id="WP_135848236.1">
    <property type="nucleotide sequence ID" value="NZ_RHPJ01000001.1"/>
</dbReference>
<sequence length="129" mass="14131">MPAVAATLVVLFAVVIAAGTVAVMLVSARPEAGYRAWLRDVLRPGADAGGRDRSHHSRPMGAVAEMRDAAEGETVGLDDLLRDAERSDGYLTVPQRYEDRFEVLTEGLAARQRALADRRRDDRQERTNA</sequence>
<dbReference type="AlphaFoldDB" id="A0A4Z1E8Q5"/>
<feature type="region of interest" description="Disordered" evidence="1">
    <location>
        <begin position="45"/>
        <end position="68"/>
    </location>
</feature>
<organism evidence="2 3">
    <name type="scientific">Serinibacter arcticus</name>
    <dbReference type="NCBI Taxonomy" id="1655435"/>
    <lineage>
        <taxon>Bacteria</taxon>
        <taxon>Bacillati</taxon>
        <taxon>Actinomycetota</taxon>
        <taxon>Actinomycetes</taxon>
        <taxon>Micrococcales</taxon>
        <taxon>Beutenbergiaceae</taxon>
        <taxon>Serinibacter</taxon>
    </lineage>
</organism>
<keyword evidence="3" id="KW-1185">Reference proteome</keyword>
<dbReference type="EMBL" id="RHPJ01000001">
    <property type="protein sequence ID" value="TGO05957.1"/>
    <property type="molecule type" value="Genomic_DNA"/>
</dbReference>
<reference evidence="2 3" key="1">
    <citation type="submission" date="2018-11" db="EMBL/GenBank/DDBJ databases">
        <title>Complete genome sequencing of the Actinobacteria Serinibacter sp. K3-2.</title>
        <authorList>
            <person name="Rakitin A.L."/>
            <person name="Beletsky A.V."/>
            <person name="Mardanov A.V."/>
            <person name="Ravin N.V."/>
            <person name="Gromova A.S."/>
            <person name="Filippova S.N."/>
            <person name="Gal'Chenko V.F."/>
        </authorList>
    </citation>
    <scope>NUCLEOTIDE SEQUENCE [LARGE SCALE GENOMIC DNA]</scope>
    <source>
        <strain evidence="2 3">K3-2</strain>
    </source>
</reference>
<evidence type="ECO:0000256" key="1">
    <source>
        <dbReference type="SAM" id="MobiDB-lite"/>
    </source>
</evidence>
<dbReference type="Proteomes" id="UP000297318">
    <property type="component" value="Unassembled WGS sequence"/>
</dbReference>
<gene>
    <name evidence="2" type="ORF">SERN_0149</name>
</gene>
<proteinExistence type="predicted"/>
<protein>
    <submittedName>
        <fullName evidence="2">Uncharacterized protein</fullName>
    </submittedName>
</protein>
<accession>A0A4Z1E8Q5</accession>